<accession>A0A5J4VN92</accession>
<name>A0A5J4VN92_9EUKA</name>
<proteinExistence type="predicted"/>
<dbReference type="EMBL" id="SNRW01006007">
    <property type="protein sequence ID" value="KAA6383915.1"/>
    <property type="molecule type" value="Genomic_DNA"/>
</dbReference>
<comment type="caution">
    <text evidence="1">The sequence shown here is derived from an EMBL/GenBank/DDBJ whole genome shotgun (WGS) entry which is preliminary data.</text>
</comment>
<evidence type="ECO:0000313" key="2">
    <source>
        <dbReference type="Proteomes" id="UP000324800"/>
    </source>
</evidence>
<reference evidence="1 2" key="1">
    <citation type="submission" date="2019-03" db="EMBL/GenBank/DDBJ databases">
        <title>Single cell metagenomics reveals metabolic interactions within the superorganism composed of flagellate Streblomastix strix and complex community of Bacteroidetes bacteria on its surface.</title>
        <authorList>
            <person name="Treitli S.C."/>
            <person name="Kolisko M."/>
            <person name="Husnik F."/>
            <person name="Keeling P."/>
            <person name="Hampl V."/>
        </authorList>
    </citation>
    <scope>NUCLEOTIDE SEQUENCE [LARGE SCALE GENOMIC DNA]</scope>
    <source>
        <strain evidence="1">ST1C</strain>
    </source>
</reference>
<sequence length="163" mass="17902">MKNAVAKSGDLDPDYEAETCRLSFESQNAAAAVNTSLSFSDEQSATMWMLTSHHVNRIIAGFSQQRREQEPVLEMFKAIPGKDFIALDIFDNASIEKLKEQTKTAKLLDSAKSKFVQEVPETPQVTAAAVQNTPIQGQSSTQPQAIWIVPLPQPSTFQSSGFP</sequence>
<dbReference type="AlphaFoldDB" id="A0A5J4VN92"/>
<protein>
    <submittedName>
        <fullName evidence="1">Uncharacterized protein</fullName>
    </submittedName>
</protein>
<evidence type="ECO:0000313" key="1">
    <source>
        <dbReference type="EMBL" id="KAA6383915.1"/>
    </source>
</evidence>
<gene>
    <name evidence="1" type="ORF">EZS28_020554</name>
</gene>
<dbReference type="Proteomes" id="UP000324800">
    <property type="component" value="Unassembled WGS sequence"/>
</dbReference>
<organism evidence="1 2">
    <name type="scientific">Streblomastix strix</name>
    <dbReference type="NCBI Taxonomy" id="222440"/>
    <lineage>
        <taxon>Eukaryota</taxon>
        <taxon>Metamonada</taxon>
        <taxon>Preaxostyla</taxon>
        <taxon>Oxymonadida</taxon>
        <taxon>Streblomastigidae</taxon>
        <taxon>Streblomastix</taxon>
    </lineage>
</organism>